<comment type="caution">
    <text evidence="2">The sequence shown here is derived from an EMBL/GenBank/DDBJ whole genome shotgun (WGS) entry which is preliminary data.</text>
</comment>
<reference evidence="2" key="1">
    <citation type="submission" date="2021-06" db="EMBL/GenBank/DDBJ databases">
        <authorList>
            <person name="Kallberg Y."/>
            <person name="Tangrot J."/>
            <person name="Rosling A."/>
        </authorList>
    </citation>
    <scope>NUCLEOTIDE SEQUENCE</scope>
    <source>
        <strain evidence="2">BR232B</strain>
    </source>
</reference>
<dbReference type="OrthoDB" id="2445969at2759"/>
<keyword evidence="3" id="KW-1185">Reference proteome</keyword>
<feature type="region of interest" description="Disordered" evidence="1">
    <location>
        <begin position="180"/>
        <end position="203"/>
    </location>
</feature>
<evidence type="ECO:0000256" key="1">
    <source>
        <dbReference type="SAM" id="MobiDB-lite"/>
    </source>
</evidence>
<proteinExistence type="predicted"/>
<evidence type="ECO:0000313" key="3">
    <source>
        <dbReference type="Proteomes" id="UP000789739"/>
    </source>
</evidence>
<feature type="compositionally biased region" description="Basic and acidic residues" evidence="1">
    <location>
        <begin position="180"/>
        <end position="197"/>
    </location>
</feature>
<sequence>MRNKRESDVKNYNVGNFYSSPERFKAPFLSITKELLQCLKEDLISELVIISSVRKKGFDSEGKEKKFGETFTNFPQCKLLINEFKRLPVNIDGKEVASHPEGKIIPTRQEVIRDNHPDFDIFIDDDEHKIISALNFFSPDKIYVLPDYKFSRHVQAPNIYHVKTTVSDLKTEDFEKAAQEYKDNHLKNKTQTNEKKNGSSKSF</sequence>
<gene>
    <name evidence="2" type="ORF">PBRASI_LOCUS9740</name>
</gene>
<dbReference type="Proteomes" id="UP000789739">
    <property type="component" value="Unassembled WGS sequence"/>
</dbReference>
<name>A0A9N9DHR3_9GLOM</name>
<accession>A0A9N9DHR3</accession>
<organism evidence="2 3">
    <name type="scientific">Paraglomus brasilianum</name>
    <dbReference type="NCBI Taxonomy" id="144538"/>
    <lineage>
        <taxon>Eukaryota</taxon>
        <taxon>Fungi</taxon>
        <taxon>Fungi incertae sedis</taxon>
        <taxon>Mucoromycota</taxon>
        <taxon>Glomeromycotina</taxon>
        <taxon>Glomeromycetes</taxon>
        <taxon>Paraglomerales</taxon>
        <taxon>Paraglomeraceae</taxon>
        <taxon>Paraglomus</taxon>
    </lineage>
</organism>
<dbReference type="EMBL" id="CAJVPI010002296">
    <property type="protein sequence ID" value="CAG8640392.1"/>
    <property type="molecule type" value="Genomic_DNA"/>
</dbReference>
<dbReference type="AlphaFoldDB" id="A0A9N9DHR3"/>
<evidence type="ECO:0000313" key="2">
    <source>
        <dbReference type="EMBL" id="CAG8640392.1"/>
    </source>
</evidence>
<protein>
    <submittedName>
        <fullName evidence="2">10352_t:CDS:1</fullName>
    </submittedName>
</protein>